<feature type="domain" description="DUF753" evidence="2">
    <location>
        <begin position="2389"/>
        <end position="2465"/>
    </location>
</feature>
<name>A0A6J2TGG8_DROLE</name>
<evidence type="ECO:0000259" key="2">
    <source>
        <dbReference type="Pfam" id="PF05444"/>
    </source>
</evidence>
<dbReference type="PANTHER" id="PTHR21721:SF26">
    <property type="entry name" value="DUF753 DOMAIN-CONTAINING PROTEIN-RELATED"/>
    <property type="match status" value="1"/>
</dbReference>
<proteinExistence type="predicted"/>
<feature type="domain" description="DUF753" evidence="2">
    <location>
        <begin position="2728"/>
        <end position="2795"/>
    </location>
</feature>
<organism evidence="3 4">
    <name type="scientific">Drosophila lebanonensis</name>
    <name type="common">Fruit fly</name>
    <name type="synonym">Scaptodrosophila lebanonensis</name>
    <dbReference type="NCBI Taxonomy" id="7225"/>
    <lineage>
        <taxon>Eukaryota</taxon>
        <taxon>Metazoa</taxon>
        <taxon>Ecdysozoa</taxon>
        <taxon>Arthropoda</taxon>
        <taxon>Hexapoda</taxon>
        <taxon>Insecta</taxon>
        <taxon>Pterygota</taxon>
        <taxon>Neoptera</taxon>
        <taxon>Endopterygota</taxon>
        <taxon>Diptera</taxon>
        <taxon>Brachycera</taxon>
        <taxon>Muscomorpha</taxon>
        <taxon>Ephydroidea</taxon>
        <taxon>Drosophilidae</taxon>
        <taxon>Scaptodrosophila</taxon>
    </lineage>
</organism>
<feature type="domain" description="DUF753" evidence="2">
    <location>
        <begin position="1212"/>
        <end position="1282"/>
    </location>
</feature>
<feature type="domain" description="DUF753" evidence="2">
    <location>
        <begin position="1975"/>
        <end position="2052"/>
    </location>
</feature>
<sequence>MDWSAAGVTLLALILCANNPTGTASEHIWHNGPINCYTCSSLESCSASLGAILKCEGSSTQGCVAVFNANGVVIQRGCSEALEDTCSEGSNNCYECRSNGCNNLSDNSKLIQCVSCDAQNDDACVFDIELITERRQCHEHCMTALYPRTSDQGGPLELVRSCLDDLDLDDRENCADSTAPNCVACSSAGCNTVELGVRRSCNRCTNGECSNPQPQTCRAVVPTGYEETCFIEVDELDNVTEMGCSSQYNVPDLDALIANKRLWLCSSDNCNVQSALPAPQSCKLCSSRTDPSCALAPEEVSSEDNCNQVVNTDCYVRLLDSGHTERGCVSRLEADDYVECWSGSNDTRCSTCSGNNCNEQLHPADRLACHVCSSSDDASCESVPASTSICLLHLAEQQCVSSIDADGNTQRGCSGSLTCDISDRQHCQFCNGTDCNTDNLKRRADGQPGLWGQTLPLSCQICNSVEDCASNDGRAVCLESTEYCMTVFDGTGVVQARGCSNEIEEAHSAYCDANPGSCHNCNSQDCNGATSLSAYEECIYCDSVRNPNCAQNPSAVTERRQCNRQCMTAWRPRSGENISPIYDTVRSCLDDKDPADQASCSAGNDLECRACTGAACNTEQLPESTLSCYSCEGDACMEPSIAECQHNSPADKCYILFDTEADVKSMGCYSDLDASFVETNIHLLLFCDSGNNCNFFDIIPESKTCRVCNSIADENCAVDPALVQQTDTCTLAPHTNCVTFLNTANGSTQRGCLSDLSTTNMRACLLGTNNCSICEGEMCNVEIYPADRRRCHRCNSRTDPSCESSPSAASVCPRYREDQGCSAKLVNSVTYRGCETEFTCDDSDKQHCRNCATGDNCNVANLFETNIGYPGKWQTPPINCYTCEGTACQGDSLGSLQKCAGNDAQNCATIFASNGSVVLRGCSDLVYNAVDWLQYCDESPESCKFCKSTGCNNARELDAYENCRICDGQEQDACVTNAEDVSRTTSCQGGCFTGLYPRNNSEANKAFELSRGCLDDLELDDRVECQANEKNHCVACTGAECNVHAVPETRLRCNYCSDVGCETVQSQVCTAYREQDQCYIHVGDLRIESMGCASDLEEYFLLKNRRDLQLCNGDNCNDKESLNTQGISCNYCNSSVDASCVGGNAIAAVVCQHYLNPECITHITEGGVLVRGCLMDADDNLYDDCLSGESETCKVCNENNCNKDIFPEDWHTCVRCDSNSDIECEKNPDLELYGSYCPSYSPNEACVTRIEKTRTRRGCLSELSCDASETSTCRICDENNCNVINLLANYVGDPGQWTDLPLSCYVCDDEESCAVIDGSGVETCEGNNKQVCSTIFGANGNVIARGCSDTVEAKHADYCDANMASCFKCKSNECNNAVSTDNYIECFFCDSHEDPNCVLQTPSQETTRTRQCHGQCMQGLYPRSSALDSALIPARGCLDDLNASDRELCIAGDHPNCVSCSDALCNNKDPVEEPHACFTCVPNTDCVDIASERCVAYRPNDQCYLAFDDLGIVAMGCSSEFETQVTNELVAQQKLLLCDEKNCNIPSIIPDPNTCSSCSSEDDARCATNPNQILEDITCSNQPYTQCVTRINNQGTTVRGCLSSLNSSDFYNCLTGTDELCEICEGDRCNGLSVFPANRRKCHQCDSSTDSACAASPSSSRACPIFVLDDTCVTTQRGDVTYRGCGSSLSCDNASDSRSCRICSSDSCNTINLEQLNADGSPGIWQDVPISCLSCSGSESCATGGGQPQTCEGYQNCITVFDEEGVVIQRGCSAQVLETATQCEDDTAQCPRCNSNNCNVADSLEEYVECLVCDSSTESACVQQVDGLSKIRRCHEQCMTALRPIFGETNDAFATVRNCYDDMEKDDREACAAGTKDNCVTCAEGRCNSQELVESRHSCFICTGDDCQSPQANVCPNYREDDQCYIEFNERGGVVGLGCLSQYSHADILALQRSKRLLLCQGTDCNTLDSIPEAQTCTLCSSRTDKNCATSPSSVISETTCDLIGLPECYSRVLDDGSTERGCLSNLEDDEFLDCYNGLADTCDACRGNACNKEIYPENRASCQICDSQSNALCESAPNSLSVCPIYVEGDTCVTNYRSGVTYRACSSSLSCDENSSDCVKCVGDGCNTVDLAVKHDDNHGKWQDLPLTCLSCQGAENCVEPSSSLQCQDNNEQDCITVFNGDGVVVARGCADSLETECAANGATCHNCKSNECNNANALSEFEECIYCDSFKDDSCLLLPESSLHKTRLCHGGCMTALYGSADAGQEIIRTCLNDKEEKDANECQAGSDANCVACTGAKCNVDTVPEDRMSCYICEGDDCEVPVTKSCPIYKQNDKCFIWVDEDNSIKQLGCLSSFRNQDLESVIKTKRIAVCDGENCNVPQLQVPTTCAVCDSRDNVLCATNAVAIDQFDICTQMPHTGCVSRIASDGSTNRGCLYDLEPTEFAACLLGTDENCSVCNENGCNREIFPADRLQCFTCSSEDDVNCESYPIRKEACAWVSDSESCFTHLADNVTARGCSSSLQCDTDDFRNCRSCVNNECNGIDLANRVDDGSHGLFQPLPLSCHVCSGDHCLSSLGPAVKCTRNDEQDCKTVFEKDGQTVLRRGCAEDVDDYEDLYCRQNPDLCFSCKSNECNSAWSISEYVTCAFCNSETDPLCVTNPEDAGFASRQCQGQCMVALVGDEVVRTCLDDKEEYDRNVCSTDSTGTNCARCTGEQCNKFAYPKDRLRCHVCTGDTCSSTTAEYCRVYNESDSCIAKYQEGNLQIMGCASDQSPSDLNQWRQDKLLYECEENECNDLNRLPQNENCLDCDSSKNPDCAQDPTNVTTTELCNAPQSECVTLISGDGHTIRGCLGHLSSEESSCVANGTCAACAGQKCNLEVFPVGRQQCHICNSVADSNCVKDPNHLQVCPIYVNGDSCVTKYGNDGYLERGCVSDIQCEGSKKCEICESAGCNTVDLTDGAVQLSSTGLVLTLAIAILVSRLRFSL</sequence>
<dbReference type="Pfam" id="PF05444">
    <property type="entry name" value="DUF753"/>
    <property type="match status" value="35"/>
</dbReference>
<feature type="domain" description="DUF753" evidence="2">
    <location>
        <begin position="2645"/>
        <end position="2718"/>
    </location>
</feature>
<feature type="domain" description="DUF753" evidence="2">
    <location>
        <begin position="2886"/>
        <end position="2953"/>
    </location>
</feature>
<dbReference type="PANTHER" id="PTHR21721">
    <property type="entry name" value="GH09876P-RELATED"/>
    <property type="match status" value="1"/>
</dbReference>
<feature type="domain" description="DUF753" evidence="2">
    <location>
        <begin position="2062"/>
        <end position="2128"/>
    </location>
</feature>
<feature type="domain" description="DUF753" evidence="2">
    <location>
        <begin position="1731"/>
        <end position="1799"/>
    </location>
</feature>
<feature type="domain" description="DUF753" evidence="2">
    <location>
        <begin position="537"/>
        <end position="617"/>
    </location>
</feature>
<feature type="domain" description="DUF753" evidence="2">
    <location>
        <begin position="1898"/>
        <end position="1966"/>
    </location>
</feature>
<feature type="domain" description="DUF753" evidence="2">
    <location>
        <begin position="1809"/>
        <end position="1888"/>
    </location>
</feature>
<evidence type="ECO:0000256" key="1">
    <source>
        <dbReference type="SAM" id="SignalP"/>
    </source>
</evidence>
<reference evidence="4" key="1">
    <citation type="submission" date="2025-08" db="UniProtKB">
        <authorList>
            <consortium name="RefSeq"/>
        </authorList>
    </citation>
    <scope>IDENTIFICATION</scope>
    <source>
        <strain evidence="4">11010-0011.00</strain>
        <tissue evidence="4">Whole body</tissue>
    </source>
</reference>
<dbReference type="OrthoDB" id="7984667at2759"/>
<dbReference type="RefSeq" id="XP_030375094.1">
    <property type="nucleotide sequence ID" value="XM_030519234.1"/>
</dbReference>
<feature type="domain" description="DUF753" evidence="2">
    <location>
        <begin position="2474"/>
        <end position="2542"/>
    </location>
</feature>
<feature type="domain" description="DUF753" evidence="2">
    <location>
        <begin position="35"/>
        <end position="102"/>
    </location>
</feature>
<evidence type="ECO:0000313" key="3">
    <source>
        <dbReference type="Proteomes" id="UP000504634"/>
    </source>
</evidence>
<dbReference type="Proteomes" id="UP000504634">
    <property type="component" value="Unplaced"/>
</dbReference>
<protein>
    <submittedName>
        <fullName evidence="4">G surface protein, allelic form 156</fullName>
    </submittedName>
</protein>
<feature type="domain" description="DUF753" evidence="2">
    <location>
        <begin position="2149"/>
        <end position="2215"/>
    </location>
</feature>
<feature type="domain" description="DUF753" evidence="2">
    <location>
        <begin position="112"/>
        <end position="191"/>
    </location>
</feature>
<evidence type="ECO:0000313" key="4">
    <source>
        <dbReference type="RefSeq" id="XP_030375094.1"/>
    </source>
</evidence>
<feature type="domain" description="DUF753" evidence="2">
    <location>
        <begin position="1641"/>
        <end position="1709"/>
    </location>
</feature>
<feature type="chain" id="PRO_5026653302" evidence="1">
    <location>
        <begin position="25"/>
        <end position="2986"/>
    </location>
</feature>
<dbReference type="GeneID" id="115624518"/>
<keyword evidence="1" id="KW-0732">Signal</keyword>
<gene>
    <name evidence="4" type="primary">LOC115624518</name>
</gene>
<feature type="domain" description="DUF753" evidence="2">
    <location>
        <begin position="626"/>
        <end position="694"/>
    </location>
</feature>
<feature type="signal peptide" evidence="1">
    <location>
        <begin position="1"/>
        <end position="24"/>
    </location>
</feature>
<feature type="domain" description="DUF753" evidence="2">
    <location>
        <begin position="879"/>
        <end position="952"/>
    </location>
</feature>
<feature type="domain" description="DUF753" evidence="2">
    <location>
        <begin position="2805"/>
        <end position="2877"/>
    </location>
</feature>
<feature type="domain" description="DUF753" evidence="2">
    <location>
        <begin position="1052"/>
        <end position="1117"/>
    </location>
</feature>
<feature type="domain" description="DUF753" evidence="2">
    <location>
        <begin position="2225"/>
        <end position="2302"/>
    </location>
</feature>
<feature type="domain" description="DUF753" evidence="2">
    <location>
        <begin position="1385"/>
        <end position="1466"/>
    </location>
</feature>
<accession>A0A6J2TGG8</accession>
<feature type="domain" description="DUF753" evidence="2">
    <location>
        <begin position="2312"/>
        <end position="2380"/>
    </location>
</feature>
<feature type="domain" description="DUF753" evidence="2">
    <location>
        <begin position="200"/>
        <end position="271"/>
    </location>
</feature>
<feature type="domain" description="DUF753" evidence="2">
    <location>
        <begin position="280"/>
        <end position="358"/>
    </location>
</feature>
<feature type="domain" description="DUF753" evidence="2">
    <location>
        <begin position="704"/>
        <end position="780"/>
    </location>
</feature>
<feature type="domain" description="DUF753" evidence="2">
    <location>
        <begin position="2563"/>
        <end position="2635"/>
    </location>
</feature>
<feature type="domain" description="DUF753" evidence="2">
    <location>
        <begin position="962"/>
        <end position="1042"/>
    </location>
</feature>
<feature type="domain" description="DUF753" evidence="2">
    <location>
        <begin position="1476"/>
        <end position="1544"/>
    </location>
</feature>
<feature type="domain" description="DUF753" evidence="2">
    <location>
        <begin position="1302"/>
        <end position="1375"/>
    </location>
</feature>
<feature type="domain" description="DUF753" evidence="2">
    <location>
        <begin position="1128"/>
        <end position="1202"/>
    </location>
</feature>
<dbReference type="InterPro" id="IPR008472">
    <property type="entry name" value="DUF753"/>
</dbReference>
<keyword evidence="3" id="KW-1185">Reference proteome</keyword>
<feature type="domain" description="DUF753" evidence="2">
    <location>
        <begin position="790"/>
        <end position="858"/>
    </location>
</feature>
<feature type="domain" description="DUF753" evidence="2">
    <location>
        <begin position="457"/>
        <end position="527"/>
    </location>
</feature>
<feature type="domain" description="DUF753" evidence="2">
    <location>
        <begin position="368"/>
        <end position="436"/>
    </location>
</feature>
<feature type="domain" description="DUF753" evidence="2">
    <location>
        <begin position="1554"/>
        <end position="1630"/>
    </location>
</feature>